<proteinExistence type="inferred from homology"/>
<evidence type="ECO:0000313" key="4">
    <source>
        <dbReference type="Proteomes" id="UP000297641"/>
    </source>
</evidence>
<sequence>MNRRDRMQQINNQYEPETFELSLRELLHNIRQEVNSNGYLVTNPFELLNLDIIYQLLRMLKRKSDSQKREISDWLSNPNQANELLEKCKESKYEFGTAKQTTIKTNGKERLIYSYRTNDKIVLKFLSLVLNEIYNPDFYPTSFAYRPNLSIQAGMKLIEQQSKEDNYCIKLDIHKCFNNIDTEKLIKIIEDKVKHPQFLKIIKKSLCTYTKVYGKKVKHSGIPQGSVHAPILSNIYLHFCLDKPLRETYPNKAKLYRYADDIYITMKENTSNQINEWLEHNLRDHNLSISEKTPNVTSELKNGQQFLGYKIEKERDQLTIDIDETNINQKIIEICLTKPEHLPNYLRSQIKSMNISKETQDSWHNLLVALPHSLRKKLNIKVNQDSLENLLAEIDLCVTPLLRELGTNYSNKSFRNQCMTES</sequence>
<dbReference type="PANTHER" id="PTHR34047:SF8">
    <property type="entry name" value="PROTEIN YKFC"/>
    <property type="match status" value="1"/>
</dbReference>
<dbReference type="Pfam" id="PF00078">
    <property type="entry name" value="RVT_1"/>
    <property type="match status" value="1"/>
</dbReference>
<comment type="caution">
    <text evidence="3">The sequence shown here is derived from an EMBL/GenBank/DDBJ whole genome shotgun (WGS) entry which is preliminary data.</text>
</comment>
<name>A0A7I0HPC3_9LEPT</name>
<dbReference type="SUPFAM" id="SSF56672">
    <property type="entry name" value="DNA/RNA polymerases"/>
    <property type="match status" value="1"/>
</dbReference>
<evidence type="ECO:0000259" key="2">
    <source>
        <dbReference type="PROSITE" id="PS50878"/>
    </source>
</evidence>
<dbReference type="InterPro" id="IPR043502">
    <property type="entry name" value="DNA/RNA_pol_sf"/>
</dbReference>
<dbReference type="CDD" id="cd01651">
    <property type="entry name" value="RT_G2_intron"/>
    <property type="match status" value="1"/>
</dbReference>
<dbReference type="InterPro" id="IPR051083">
    <property type="entry name" value="GrpII_Intron_Splice-Mob/Def"/>
</dbReference>
<dbReference type="AlphaFoldDB" id="A0A7I0HPC3"/>
<organism evidence="3 4">
    <name type="scientific">Leptospira bouyouniensis</name>
    <dbReference type="NCBI Taxonomy" id="2484911"/>
    <lineage>
        <taxon>Bacteria</taxon>
        <taxon>Pseudomonadati</taxon>
        <taxon>Spirochaetota</taxon>
        <taxon>Spirochaetia</taxon>
        <taxon>Leptospirales</taxon>
        <taxon>Leptospiraceae</taxon>
        <taxon>Leptospira</taxon>
    </lineage>
</organism>
<reference evidence="3 4" key="1">
    <citation type="journal article" date="2019" name="PLoS Negl. Trop. Dis.">
        <title>Revisiting the worldwide diversity of Leptospira species in the environment.</title>
        <authorList>
            <person name="Vincent A.T."/>
            <person name="Schiettekatte O."/>
            <person name="Bourhy P."/>
            <person name="Veyrier F.J."/>
            <person name="Picardeau M."/>
        </authorList>
    </citation>
    <scope>NUCLEOTIDE SEQUENCE [LARGE SCALE GENOMIC DNA]</scope>
    <source>
        <strain evidence="3 4">201800273</strain>
    </source>
</reference>
<gene>
    <name evidence="3" type="ORF">EHQ43_17535</name>
</gene>
<protein>
    <recommendedName>
        <fullName evidence="2">Reverse transcriptase domain-containing protein</fullName>
    </recommendedName>
</protein>
<dbReference type="PROSITE" id="PS50878">
    <property type="entry name" value="RT_POL"/>
    <property type="match status" value="1"/>
</dbReference>
<dbReference type="PANTHER" id="PTHR34047">
    <property type="entry name" value="NUCLEAR INTRON MATURASE 1, MITOCHONDRIAL-RELATED"/>
    <property type="match status" value="1"/>
</dbReference>
<dbReference type="InterPro" id="IPR000477">
    <property type="entry name" value="RT_dom"/>
</dbReference>
<comment type="similarity">
    <text evidence="1">Belongs to the bacterial reverse transcriptase family.</text>
</comment>
<feature type="domain" description="Reverse transcriptase" evidence="2">
    <location>
        <begin position="82"/>
        <end position="311"/>
    </location>
</feature>
<evidence type="ECO:0000313" key="3">
    <source>
        <dbReference type="EMBL" id="TGL03555.1"/>
    </source>
</evidence>
<dbReference type="EMBL" id="RQFT01000012">
    <property type="protein sequence ID" value="TGL03555.1"/>
    <property type="molecule type" value="Genomic_DNA"/>
</dbReference>
<evidence type="ECO:0000256" key="1">
    <source>
        <dbReference type="ARBA" id="ARBA00034120"/>
    </source>
</evidence>
<dbReference type="Proteomes" id="UP000297641">
    <property type="component" value="Unassembled WGS sequence"/>
</dbReference>
<accession>A0A7I0HPC3</accession>